<dbReference type="InterPro" id="IPR034646">
    <property type="entry name" value="ADCK3_dom"/>
</dbReference>
<evidence type="ECO:0000256" key="3">
    <source>
        <dbReference type="ARBA" id="ARBA00022741"/>
    </source>
</evidence>
<dbReference type="EMBL" id="JAVIDA010000010">
    <property type="protein sequence ID" value="MDQ9071691.1"/>
    <property type="molecule type" value="Genomic_DNA"/>
</dbReference>
<evidence type="ECO:0000313" key="6">
    <source>
        <dbReference type="EMBL" id="MDQ9071691.1"/>
    </source>
</evidence>
<dbReference type="GO" id="GO:0016301">
    <property type="term" value="F:kinase activity"/>
    <property type="evidence" value="ECO:0007669"/>
    <property type="project" value="UniProtKB-KW"/>
</dbReference>
<name>A0AAW8JJE5_9GAMM</name>
<keyword evidence="6" id="KW-0418">Kinase</keyword>
<dbReference type="EC" id="2.7.-.-" evidence="6"/>
<dbReference type="RefSeq" id="WP_308956006.1">
    <property type="nucleotide sequence ID" value="NZ_JAVICY010000008.1"/>
</dbReference>
<dbReference type="PANTHER" id="PTHR43851">
    <property type="match status" value="1"/>
</dbReference>
<keyword evidence="2 6" id="KW-0808">Transferase</keyword>
<evidence type="ECO:0000256" key="2">
    <source>
        <dbReference type="ARBA" id="ARBA00022679"/>
    </source>
</evidence>
<dbReference type="CDD" id="cd13970">
    <property type="entry name" value="ABC1_ADCK3"/>
    <property type="match status" value="1"/>
</dbReference>
<dbReference type="Pfam" id="PF03109">
    <property type="entry name" value="ABC1"/>
    <property type="match status" value="1"/>
</dbReference>
<sequence>MSDQNDKLKNLKTSSIDRRLSIAKASLLAGTRWAASNATSIFSSEEEKEKKRKKAMKEQADYLVSEIGKLKGSIVKIGQMMALYGEHFLPEEITQALNTLNNQTVALAWPAIKEQLISQLGSKLDDLTIDHEPIGTASLAQVHRATRKSDGLELVLKIQYPGVADAIDSDMSLFKNMLKLTRMVPQTREFDQWFDEVREMMHREVDYRLEAATTRRFAERLRGDSRYIVPQIIDNYCTDQVLCMTFERGVPINSPVMLSLPQERRNLLGEASLEVAVREIFEWGEMQTDPNFGNYLVRLGDGAEHNDKIVLLDFGAIRQFDNNLLNVARNLIIAGYEHDSEKMVKAMTGYEFFDAMPLSIKPDMAKVFLLATEAFSSKQNNPDLPEGVMDDENRYDWKKSQLHSRVMQRASKSMASRYFSVPPKEFMFISRKFIGAYTFMTVIEAKTNVRKMITQYQENL</sequence>
<dbReference type="AlphaFoldDB" id="A0AAW8JJE5"/>
<dbReference type="GO" id="GO:0005524">
    <property type="term" value="F:ATP binding"/>
    <property type="evidence" value="ECO:0007669"/>
    <property type="project" value="UniProtKB-KW"/>
</dbReference>
<comment type="caution">
    <text evidence="6">The sequence shown here is derived from an EMBL/GenBank/DDBJ whole genome shotgun (WGS) entry which is preliminary data.</text>
</comment>
<organism evidence="6 7">
    <name type="scientific">Acinetobacter gerneri</name>
    <dbReference type="NCBI Taxonomy" id="202952"/>
    <lineage>
        <taxon>Bacteria</taxon>
        <taxon>Pseudomonadati</taxon>
        <taxon>Pseudomonadota</taxon>
        <taxon>Gammaproteobacteria</taxon>
        <taxon>Moraxellales</taxon>
        <taxon>Moraxellaceae</taxon>
        <taxon>Acinetobacter</taxon>
    </lineage>
</organism>
<protein>
    <submittedName>
        <fullName evidence="6">AarF/ABC1/UbiB kinase family protein</fullName>
        <ecNumber evidence="6">2.7.-.-</ecNumber>
    </submittedName>
</protein>
<reference evidence="6" key="1">
    <citation type="submission" date="2023-08" db="EMBL/GenBank/DDBJ databases">
        <title>Emergence of clinically-relevant ST2 carbapenem-resistant Acinetobacter baumannii strains in hospital sewages in Zhejiang, East of China.</title>
        <authorList>
            <person name="Kaichao C."/>
            <person name="Zhang R."/>
        </authorList>
    </citation>
    <scope>NUCLEOTIDE SEQUENCE</scope>
    <source>
        <strain evidence="6">M-SY-60</strain>
    </source>
</reference>
<dbReference type="InterPro" id="IPR004147">
    <property type="entry name" value="ABC1_dom"/>
</dbReference>
<gene>
    <name evidence="6" type="ORF">RFH51_09490</name>
</gene>
<dbReference type="InterPro" id="IPR051409">
    <property type="entry name" value="Atypical_kinase_ADCK"/>
</dbReference>
<evidence type="ECO:0000313" key="7">
    <source>
        <dbReference type="Proteomes" id="UP001243195"/>
    </source>
</evidence>
<keyword evidence="4" id="KW-0067">ATP-binding</keyword>
<evidence type="ECO:0000256" key="4">
    <source>
        <dbReference type="ARBA" id="ARBA00022840"/>
    </source>
</evidence>
<keyword evidence="3" id="KW-0547">Nucleotide-binding</keyword>
<evidence type="ECO:0000256" key="1">
    <source>
        <dbReference type="ARBA" id="ARBA00009670"/>
    </source>
</evidence>
<evidence type="ECO:0000259" key="5">
    <source>
        <dbReference type="Pfam" id="PF03109"/>
    </source>
</evidence>
<dbReference type="GO" id="GO:0006744">
    <property type="term" value="P:ubiquinone biosynthetic process"/>
    <property type="evidence" value="ECO:0007669"/>
    <property type="project" value="TreeGrafter"/>
</dbReference>
<proteinExistence type="inferred from homology"/>
<feature type="domain" description="ABC1 atypical kinase-like" evidence="5">
    <location>
        <begin position="100"/>
        <end position="346"/>
    </location>
</feature>
<dbReference type="InterPro" id="IPR011009">
    <property type="entry name" value="Kinase-like_dom_sf"/>
</dbReference>
<dbReference type="PANTHER" id="PTHR43851:SF3">
    <property type="entry name" value="COENZYME Q8"/>
    <property type="match status" value="1"/>
</dbReference>
<comment type="similarity">
    <text evidence="1">Belongs to the protein kinase superfamily. ADCK protein kinase family.</text>
</comment>
<dbReference type="Proteomes" id="UP001243195">
    <property type="component" value="Unassembled WGS sequence"/>
</dbReference>
<accession>A0AAW8JJE5</accession>
<dbReference type="SUPFAM" id="SSF56112">
    <property type="entry name" value="Protein kinase-like (PK-like)"/>
    <property type="match status" value="1"/>
</dbReference>